<comment type="function">
    <text evidence="3">Required for formate dehydrogenase (FDH) activity. Acts as a sulfur carrier protein that transfers sulfur from IscS to the molybdenum cofactor prior to its insertion into FDH.</text>
</comment>
<feature type="active site" description="Cysteine persulfide intermediate" evidence="3">
    <location>
        <position position="122"/>
    </location>
</feature>
<dbReference type="EMBL" id="BPRA01000035">
    <property type="protein sequence ID" value="GJE57871.1"/>
    <property type="molecule type" value="Genomic_DNA"/>
</dbReference>
<evidence type="ECO:0000256" key="3">
    <source>
        <dbReference type="HAMAP-Rule" id="MF_00187"/>
    </source>
</evidence>
<comment type="subcellular location">
    <subcellularLocation>
        <location evidence="3">Cytoplasm</location>
    </subcellularLocation>
</comment>
<sequence>MQSSETETLQSEPPTSLRVPTLVIAYDDAVPRADNRSLAVETPVNVVYGSVPYAVMMTTPADLADFAYGFSLTEGIVESAAEIRSATVESGEDGLRLLVDLAPGRLREHLARKRAISGRTGCGVCGIEDLAALPLAAPRSGKGPDVAVAAIKTALDGLHAEQTLGRETRAVHAAAWARLDGSLVAVREDVGRHNALDKLIGALMRAGEDADQGFLVITSRCSFEMVEKAATYGASVIVAISAPTSLAIERARLHDMTLCAIARSDTLTVFAGRERLVLGT</sequence>
<dbReference type="Gene3D" id="3.40.140.10">
    <property type="entry name" value="Cytidine Deaminase, domain 2"/>
    <property type="match status" value="1"/>
</dbReference>
<organism evidence="4 5">
    <name type="scientific">Methylobacterium thuringiense</name>
    <dbReference type="NCBI Taxonomy" id="1003091"/>
    <lineage>
        <taxon>Bacteria</taxon>
        <taxon>Pseudomonadati</taxon>
        <taxon>Pseudomonadota</taxon>
        <taxon>Alphaproteobacteria</taxon>
        <taxon>Hyphomicrobiales</taxon>
        <taxon>Methylobacteriaceae</taxon>
        <taxon>Methylobacterium</taxon>
    </lineage>
</organism>
<comment type="caution">
    <text evidence="4">The sequence shown here is derived from an EMBL/GenBank/DDBJ whole genome shotgun (WGS) entry which is preliminary data.</text>
</comment>
<reference evidence="4" key="1">
    <citation type="journal article" date="2021" name="Front. Microbiol.">
        <title>Comprehensive Comparative Genomics and Phenotyping of Methylobacterium Species.</title>
        <authorList>
            <person name="Alessa O."/>
            <person name="Ogura Y."/>
            <person name="Fujitani Y."/>
            <person name="Takami H."/>
            <person name="Hayashi T."/>
            <person name="Sahin N."/>
            <person name="Tani A."/>
        </authorList>
    </citation>
    <scope>NUCLEOTIDE SEQUENCE</scope>
    <source>
        <strain evidence="4">DSM 23674</strain>
    </source>
</reference>
<dbReference type="RefSeq" id="WP_147817269.1">
    <property type="nucleotide sequence ID" value="NZ_BPRA01000035.1"/>
</dbReference>
<dbReference type="PANTHER" id="PTHR30592">
    <property type="entry name" value="FORMATE DEHYDROGENASE"/>
    <property type="match status" value="1"/>
</dbReference>
<comment type="similarity">
    <text evidence="3">Belongs to the FdhD family.</text>
</comment>
<evidence type="ECO:0000313" key="4">
    <source>
        <dbReference type="EMBL" id="GJE57871.1"/>
    </source>
</evidence>
<comment type="caution">
    <text evidence="3">Lacks conserved residue(s) required for the propagation of feature annotation.</text>
</comment>
<evidence type="ECO:0000313" key="5">
    <source>
        <dbReference type="Proteomes" id="UP001055101"/>
    </source>
</evidence>
<name>A0ABQ4TRF0_9HYPH</name>
<dbReference type="PANTHER" id="PTHR30592:SF1">
    <property type="entry name" value="SULFUR CARRIER PROTEIN FDHD"/>
    <property type="match status" value="1"/>
</dbReference>
<dbReference type="InterPro" id="IPR003786">
    <property type="entry name" value="FdhD"/>
</dbReference>
<dbReference type="InterPro" id="IPR016193">
    <property type="entry name" value="Cytidine_deaminase-like"/>
</dbReference>
<dbReference type="Proteomes" id="UP001055101">
    <property type="component" value="Unassembled WGS sequence"/>
</dbReference>
<reference evidence="4" key="2">
    <citation type="submission" date="2021-08" db="EMBL/GenBank/DDBJ databases">
        <authorList>
            <person name="Tani A."/>
            <person name="Ola A."/>
            <person name="Ogura Y."/>
            <person name="Katsura K."/>
            <person name="Hayashi T."/>
        </authorList>
    </citation>
    <scope>NUCLEOTIDE SEQUENCE</scope>
    <source>
        <strain evidence="4">DSM 23674</strain>
    </source>
</reference>
<dbReference type="PIRSF" id="PIRSF015626">
    <property type="entry name" value="FdhD"/>
    <property type="match status" value="1"/>
</dbReference>
<evidence type="ECO:0000256" key="1">
    <source>
        <dbReference type="ARBA" id="ARBA00022490"/>
    </source>
</evidence>
<gene>
    <name evidence="3 4" type="primary">fdhD</name>
    <name evidence="4" type="ORF">EKPJFOCH_4393</name>
</gene>
<protein>
    <recommendedName>
        <fullName evidence="3">Sulfur carrier protein FdhD</fullName>
    </recommendedName>
</protein>
<proteinExistence type="inferred from homology"/>
<dbReference type="Pfam" id="PF02634">
    <property type="entry name" value="FdhD-NarQ"/>
    <property type="match status" value="1"/>
</dbReference>
<dbReference type="SUPFAM" id="SSF53927">
    <property type="entry name" value="Cytidine deaminase-like"/>
    <property type="match status" value="1"/>
</dbReference>
<keyword evidence="2 3" id="KW-0501">Molybdenum cofactor biosynthesis</keyword>
<dbReference type="NCBIfam" id="TIGR00129">
    <property type="entry name" value="fdhD_narQ"/>
    <property type="match status" value="1"/>
</dbReference>
<keyword evidence="1 3" id="KW-0963">Cytoplasm</keyword>
<evidence type="ECO:0000256" key="2">
    <source>
        <dbReference type="ARBA" id="ARBA00023150"/>
    </source>
</evidence>
<dbReference type="Gene3D" id="3.10.20.10">
    <property type="match status" value="1"/>
</dbReference>
<dbReference type="HAMAP" id="MF_00187">
    <property type="entry name" value="FdhD"/>
    <property type="match status" value="1"/>
</dbReference>
<keyword evidence="5" id="KW-1185">Reference proteome</keyword>
<accession>A0ABQ4TRF0</accession>